<evidence type="ECO:0000256" key="2">
    <source>
        <dbReference type="ARBA" id="ARBA00006197"/>
    </source>
</evidence>
<dbReference type="InterPro" id="IPR035462">
    <property type="entry name" value="Eps8_SH3"/>
</dbReference>
<keyword evidence="10" id="KW-1185">Reference proteome</keyword>
<evidence type="ECO:0000256" key="5">
    <source>
        <dbReference type="ARBA" id="ARBA00022553"/>
    </source>
</evidence>
<dbReference type="CDD" id="cd11764">
    <property type="entry name" value="SH3_Eps8"/>
    <property type="match status" value="1"/>
</dbReference>
<dbReference type="InterPro" id="IPR036028">
    <property type="entry name" value="SH3-like_dom_sf"/>
</dbReference>
<dbReference type="GO" id="GO:1900029">
    <property type="term" value="P:positive regulation of ruffle assembly"/>
    <property type="evidence" value="ECO:0007669"/>
    <property type="project" value="TreeGrafter"/>
</dbReference>
<sequence length="646" mass="71768">WSALYCDACCDSGYPAMDESASQSSNVSRPNARSIYLQRKEYAASVRQIMDITQYRVEHLFTFELDGRQLRNVSDCVEQLQLLEEMGRVWGQSMLLQVQPPRLLLTDIETKMELESVAIGDVLEVKAVLDSGPFNSLLTVSVQTRRRGSTSIFVFQSDIRVSAADLIQRDLSRALLNKPKTSSGPVAPPPQWAAPGWGESVRLHSDFSEDEDVPEPKVFAPEEEEPLQPSSKPYTQLEGRVDILNHILNDIEIVMGQVGAALAKKAAKKKKKKGARKKKVPKKSNYSMPTATEFASCLQKIKYGFNLLAELNGQISNPTAPEYVHFFFSTLAFVAPHSPVGLPMTIVVPLLTPACVQLLSLEVTQEEDRLWQSLGDAWNVPSNEWPHGDVQTYVPEFTDGWQPPQLAAAAKDPPSRVEARQPASSRVSPGGHSDLGTGGKAKWKPPPPPQEPSWSLNASHVLACPPSPPEPQYMRVMHDFTSRNSKELTIRKGDIVELLDMSRQWWKVRDARGEVGYVPNNVLEPYEEQLEQVGPNVNRRSYITHWETGRFREGGGQVSQNASSAGIPVIHSDLVQYSQQTGGPVVLTRSSRPVEVKTWLEYKAFSRITVRCLGGLSGATLLGMTKEELKTLCPEEGGRVFFQLQV</sequence>
<dbReference type="InParanoid" id="H3DAX3"/>
<evidence type="ECO:0000256" key="1">
    <source>
        <dbReference type="ARBA" id="ARBA00004496"/>
    </source>
</evidence>
<evidence type="ECO:0000313" key="10">
    <source>
        <dbReference type="Proteomes" id="UP000007303"/>
    </source>
</evidence>
<dbReference type="InterPro" id="IPR033928">
    <property type="entry name" value="EPS8_PTB"/>
</dbReference>
<dbReference type="GO" id="GO:0031982">
    <property type="term" value="C:vesicle"/>
    <property type="evidence" value="ECO:0007669"/>
    <property type="project" value="TreeGrafter"/>
</dbReference>
<keyword evidence="5" id="KW-0597">Phosphoprotein</keyword>
<comment type="similarity">
    <text evidence="2">Belongs to the EPS8 family.</text>
</comment>
<dbReference type="GO" id="GO:0035023">
    <property type="term" value="P:regulation of Rho protein signal transduction"/>
    <property type="evidence" value="ECO:0007669"/>
    <property type="project" value="TreeGrafter"/>
</dbReference>
<dbReference type="AlphaFoldDB" id="H3DAX3"/>
<dbReference type="Gene3D" id="1.10.150.50">
    <property type="entry name" value="Transcription Factor, Ets-1"/>
    <property type="match status" value="1"/>
</dbReference>
<dbReference type="Pfam" id="PF22975">
    <property type="entry name" value="EPS8_2nd"/>
    <property type="match status" value="1"/>
</dbReference>
<dbReference type="Gene3D" id="2.30.29.30">
    <property type="entry name" value="Pleckstrin-homology domain (PH domain)/Phosphotyrosine-binding domain (PTB)"/>
    <property type="match status" value="1"/>
</dbReference>
<dbReference type="STRING" id="99883.ENSTNIP00000017665"/>
<name>H3DAX3_TETNG</name>
<reference evidence="10" key="1">
    <citation type="journal article" date="2004" name="Nature">
        <title>Genome duplication in the teleost fish Tetraodon nigroviridis reveals the early vertebrate proto-karyotype.</title>
        <authorList>
            <person name="Jaillon O."/>
            <person name="Aury J.-M."/>
            <person name="Brunet F."/>
            <person name="Petit J.-L."/>
            <person name="Stange-Thomann N."/>
            <person name="Mauceli E."/>
            <person name="Bouneau L."/>
            <person name="Fischer C."/>
            <person name="Ozouf-Costaz C."/>
            <person name="Bernot A."/>
            <person name="Nicaud S."/>
            <person name="Jaffe D."/>
            <person name="Fisher S."/>
            <person name="Lutfalla G."/>
            <person name="Dossat C."/>
            <person name="Segurens B."/>
            <person name="Dasilva C."/>
            <person name="Salanoubat M."/>
            <person name="Levy M."/>
            <person name="Boudet N."/>
            <person name="Castellano S."/>
            <person name="Anthouard V."/>
            <person name="Jubin C."/>
            <person name="Castelli V."/>
            <person name="Katinka M."/>
            <person name="Vacherie B."/>
            <person name="Biemont C."/>
            <person name="Skalli Z."/>
            <person name="Cattolico L."/>
            <person name="Poulain J."/>
            <person name="De Berardinis V."/>
            <person name="Cruaud C."/>
            <person name="Duprat S."/>
            <person name="Brottier P."/>
            <person name="Coutanceau J.-P."/>
            <person name="Gouzy J."/>
            <person name="Parra G."/>
            <person name="Lardier G."/>
            <person name="Chapple C."/>
            <person name="McKernan K.J."/>
            <person name="McEwan P."/>
            <person name="Bosak S."/>
            <person name="Kellis M."/>
            <person name="Volff J.-N."/>
            <person name="Guigo R."/>
            <person name="Zody M.C."/>
            <person name="Mesirov J."/>
            <person name="Lindblad-Toh K."/>
            <person name="Birren B."/>
            <person name="Nusbaum C."/>
            <person name="Kahn D."/>
            <person name="Robinson-Rechavi M."/>
            <person name="Laudet V."/>
            <person name="Schachter V."/>
            <person name="Quetier F."/>
            <person name="Saurin W."/>
            <person name="Scarpelli C."/>
            <person name="Wincker P."/>
            <person name="Lander E.S."/>
            <person name="Weissenbach J."/>
            <person name="Roest Crollius H."/>
        </authorList>
    </citation>
    <scope>NUCLEOTIDE SEQUENCE [LARGE SCALE GENOMIC DNA]</scope>
</reference>
<dbReference type="InterPro" id="IPR013761">
    <property type="entry name" value="SAM/pointed_sf"/>
</dbReference>
<evidence type="ECO:0000256" key="4">
    <source>
        <dbReference type="ARBA" id="ARBA00022490"/>
    </source>
</evidence>
<evidence type="ECO:0000256" key="3">
    <source>
        <dbReference type="ARBA" id="ARBA00022443"/>
    </source>
</evidence>
<dbReference type="Pfam" id="PF18016">
    <property type="entry name" value="SAM_3"/>
    <property type="match status" value="1"/>
</dbReference>
<dbReference type="GO" id="GO:0003779">
    <property type="term" value="F:actin binding"/>
    <property type="evidence" value="ECO:0007669"/>
    <property type="project" value="TreeGrafter"/>
</dbReference>
<dbReference type="GO" id="GO:0005737">
    <property type="term" value="C:cytoplasm"/>
    <property type="evidence" value="ECO:0007669"/>
    <property type="project" value="UniProtKB-SubCell"/>
</dbReference>
<proteinExistence type="inferred from homology"/>
<feature type="domain" description="SH3" evidence="8">
    <location>
        <begin position="469"/>
        <end position="528"/>
    </location>
</feature>
<protein>
    <submittedName>
        <fullName evidence="9">EPS8 signaling adaptor L3a</fullName>
    </submittedName>
</protein>
<dbReference type="PANTHER" id="PTHR12287:SF22">
    <property type="entry name" value="EPIDERMAL GROWTH FACTOR RECEPTOR KINASE SUBSTRATE 8-LIKE PROTEIN 3"/>
    <property type="match status" value="1"/>
</dbReference>
<dbReference type="InterPro" id="IPR013625">
    <property type="entry name" value="PTB"/>
</dbReference>
<dbReference type="Proteomes" id="UP000007303">
    <property type="component" value="Unassembled WGS sequence"/>
</dbReference>
<feature type="region of interest" description="Disordered" evidence="7">
    <location>
        <begin position="404"/>
        <end position="455"/>
    </location>
</feature>
<dbReference type="PROSITE" id="PS50002">
    <property type="entry name" value="SH3"/>
    <property type="match status" value="1"/>
</dbReference>
<keyword evidence="3 6" id="KW-0728">SH3 domain</keyword>
<evidence type="ECO:0000256" key="7">
    <source>
        <dbReference type="SAM" id="MobiDB-lite"/>
    </source>
</evidence>
<evidence type="ECO:0000256" key="6">
    <source>
        <dbReference type="PROSITE-ProRule" id="PRU00192"/>
    </source>
</evidence>
<dbReference type="InterPro" id="IPR001452">
    <property type="entry name" value="SH3_domain"/>
</dbReference>
<dbReference type="InterPro" id="IPR011993">
    <property type="entry name" value="PH-like_dom_sf"/>
</dbReference>
<dbReference type="CDD" id="cd01210">
    <property type="entry name" value="PTB_EPS8"/>
    <property type="match status" value="1"/>
</dbReference>
<evidence type="ECO:0000313" key="9">
    <source>
        <dbReference type="Ensembl" id="ENSTNIP00000017665.1"/>
    </source>
</evidence>
<comment type="subcellular location">
    <subcellularLocation>
        <location evidence="1">Cytoplasm</location>
    </subcellularLocation>
</comment>
<dbReference type="GO" id="GO:0007266">
    <property type="term" value="P:Rho protein signal transduction"/>
    <property type="evidence" value="ECO:0007669"/>
    <property type="project" value="TreeGrafter"/>
</dbReference>
<dbReference type="GeneTree" id="ENSGT00940000158169"/>
<dbReference type="HOGENOM" id="CLU_014510_0_0_1"/>
<dbReference type="FunCoup" id="H3DAX3">
    <property type="interactions" value="441"/>
</dbReference>
<reference evidence="9" key="2">
    <citation type="submission" date="2025-08" db="UniProtKB">
        <authorList>
            <consortium name="Ensembl"/>
        </authorList>
    </citation>
    <scope>IDENTIFICATION</scope>
</reference>
<dbReference type="SUPFAM" id="SSF50729">
    <property type="entry name" value="PH domain-like"/>
    <property type="match status" value="1"/>
</dbReference>
<dbReference type="PANTHER" id="PTHR12287">
    <property type="entry name" value="EPIDERMAL GROWTH FACTOR RECEPTOR KINASE SUBSTRATE EPS8-RELATED PROTEIN"/>
    <property type="match status" value="1"/>
</dbReference>
<dbReference type="SMART" id="SM00326">
    <property type="entry name" value="SH3"/>
    <property type="match status" value="1"/>
</dbReference>
<reference evidence="9" key="3">
    <citation type="submission" date="2025-09" db="UniProtKB">
        <authorList>
            <consortium name="Ensembl"/>
        </authorList>
    </citation>
    <scope>IDENTIFICATION</scope>
</reference>
<accession>H3DAX3</accession>
<dbReference type="InterPro" id="IPR041418">
    <property type="entry name" value="SAM_3"/>
</dbReference>
<dbReference type="Pfam" id="PF08416">
    <property type="entry name" value="PTB"/>
    <property type="match status" value="1"/>
</dbReference>
<dbReference type="InterPro" id="IPR055093">
    <property type="entry name" value="EPS8_2nd"/>
</dbReference>
<dbReference type="Ensembl" id="ENSTNIT00000017886.1">
    <property type="protein sequence ID" value="ENSTNIP00000017665.1"/>
    <property type="gene ID" value="ENSTNIG00000014636.1"/>
</dbReference>
<dbReference type="SUPFAM" id="SSF50044">
    <property type="entry name" value="SH3-domain"/>
    <property type="match status" value="1"/>
</dbReference>
<dbReference type="Pfam" id="PF00018">
    <property type="entry name" value="SH3_1"/>
    <property type="match status" value="1"/>
</dbReference>
<dbReference type="Gene3D" id="2.30.30.40">
    <property type="entry name" value="SH3 Domains"/>
    <property type="match status" value="1"/>
</dbReference>
<evidence type="ECO:0000259" key="8">
    <source>
        <dbReference type="PROSITE" id="PS50002"/>
    </source>
</evidence>
<keyword evidence="4" id="KW-0963">Cytoplasm</keyword>
<dbReference type="GO" id="GO:0032587">
    <property type="term" value="C:ruffle membrane"/>
    <property type="evidence" value="ECO:0007669"/>
    <property type="project" value="TreeGrafter"/>
</dbReference>
<dbReference type="OMA" id="WWKVRNN"/>
<dbReference type="InterPro" id="IPR039801">
    <property type="entry name" value="EPS8-like"/>
</dbReference>
<organism evidence="9 10">
    <name type="scientific">Tetraodon nigroviridis</name>
    <name type="common">Spotted green pufferfish</name>
    <name type="synonym">Chelonodon nigroviridis</name>
    <dbReference type="NCBI Taxonomy" id="99883"/>
    <lineage>
        <taxon>Eukaryota</taxon>
        <taxon>Metazoa</taxon>
        <taxon>Chordata</taxon>
        <taxon>Craniata</taxon>
        <taxon>Vertebrata</taxon>
        <taxon>Euteleostomi</taxon>
        <taxon>Actinopterygii</taxon>
        <taxon>Neopterygii</taxon>
        <taxon>Teleostei</taxon>
        <taxon>Neoteleostei</taxon>
        <taxon>Acanthomorphata</taxon>
        <taxon>Eupercaria</taxon>
        <taxon>Tetraodontiformes</taxon>
        <taxon>Tetradontoidea</taxon>
        <taxon>Tetraodontidae</taxon>
        <taxon>Tetraodon</taxon>
    </lineage>
</organism>
<feature type="region of interest" description="Disordered" evidence="7">
    <location>
        <begin position="205"/>
        <end position="233"/>
    </location>
</feature>